<evidence type="ECO:0000313" key="1">
    <source>
        <dbReference type="EMBL" id="CAG8698289.1"/>
    </source>
</evidence>
<keyword evidence="2" id="KW-1185">Reference proteome</keyword>
<dbReference type="Proteomes" id="UP000789342">
    <property type="component" value="Unassembled WGS sequence"/>
</dbReference>
<name>A0A9N9N345_9GLOM</name>
<reference evidence="1" key="1">
    <citation type="submission" date="2021-06" db="EMBL/GenBank/DDBJ databases">
        <authorList>
            <person name="Kallberg Y."/>
            <person name="Tangrot J."/>
            <person name="Rosling A."/>
        </authorList>
    </citation>
    <scope>NUCLEOTIDE SEQUENCE</scope>
    <source>
        <strain evidence="1">CL551</strain>
    </source>
</reference>
<dbReference type="GO" id="GO:0007166">
    <property type="term" value="P:cell surface receptor signaling pathway"/>
    <property type="evidence" value="ECO:0007669"/>
    <property type="project" value="InterPro"/>
</dbReference>
<feature type="non-terminal residue" evidence="1">
    <location>
        <position position="172"/>
    </location>
</feature>
<proteinExistence type="predicted"/>
<dbReference type="Gene3D" id="1.20.930.20">
    <property type="entry name" value="Adaptor protein Cbl, N-terminal domain"/>
    <property type="match status" value="1"/>
</dbReference>
<evidence type="ECO:0000313" key="2">
    <source>
        <dbReference type="Proteomes" id="UP000789342"/>
    </source>
</evidence>
<dbReference type="AlphaFoldDB" id="A0A9N9N345"/>
<dbReference type="InterPro" id="IPR036537">
    <property type="entry name" value="Adaptor_Cbl_N_dom_sf"/>
</dbReference>
<organism evidence="1 2">
    <name type="scientific">Acaulospora morrowiae</name>
    <dbReference type="NCBI Taxonomy" id="94023"/>
    <lineage>
        <taxon>Eukaryota</taxon>
        <taxon>Fungi</taxon>
        <taxon>Fungi incertae sedis</taxon>
        <taxon>Mucoromycota</taxon>
        <taxon>Glomeromycotina</taxon>
        <taxon>Glomeromycetes</taxon>
        <taxon>Diversisporales</taxon>
        <taxon>Acaulosporaceae</taxon>
        <taxon>Acaulospora</taxon>
    </lineage>
</organism>
<gene>
    <name evidence="1" type="ORF">AMORRO_LOCUS11972</name>
</gene>
<sequence length="172" mass="21071">MSKETSRKLFVTIVDEIHQAYKRMRDLYEFAKYNRRVCDSLIRRVESVELELRDMLKTRINEDNEYYENMKFHKKKEKEFYIQENHFTTREFYSNDNAYTMQQLLNNIHDMEKFIDELSHLRTYFTGKSIETTFYELTKKFDMYVKALNVKMDVDVYSETVSLKMDISNFET</sequence>
<protein>
    <submittedName>
        <fullName evidence="1">8612_t:CDS:1</fullName>
    </submittedName>
</protein>
<accession>A0A9N9N345</accession>
<comment type="caution">
    <text evidence="1">The sequence shown here is derived from an EMBL/GenBank/DDBJ whole genome shotgun (WGS) entry which is preliminary data.</text>
</comment>
<dbReference type="EMBL" id="CAJVPV010016456">
    <property type="protein sequence ID" value="CAG8698289.1"/>
    <property type="molecule type" value="Genomic_DNA"/>
</dbReference>